<dbReference type="InterPro" id="IPR029052">
    <property type="entry name" value="Metallo-depent_PP-like"/>
</dbReference>
<comment type="caution">
    <text evidence="2">The sequence shown here is derived from an EMBL/GenBank/DDBJ whole genome shotgun (WGS) entry which is preliminary data.</text>
</comment>
<dbReference type="EMBL" id="VFQX01000027">
    <property type="protein sequence ID" value="KAF0979273.1"/>
    <property type="molecule type" value="Genomic_DNA"/>
</dbReference>
<dbReference type="Pfam" id="PF00149">
    <property type="entry name" value="Metallophos"/>
    <property type="match status" value="1"/>
</dbReference>
<gene>
    <name evidence="2" type="ORF">FDP41_001616</name>
</gene>
<dbReference type="VEuPathDB" id="AmoebaDB:NfTy_054170"/>
<dbReference type="GeneID" id="68108834"/>
<name>A0A6A5BMN1_NAEFO</name>
<evidence type="ECO:0000313" key="2">
    <source>
        <dbReference type="EMBL" id="KAF0979273.1"/>
    </source>
</evidence>
<protein>
    <recommendedName>
        <fullName evidence="1">Calcineurin-like phosphoesterase domain-containing protein</fullName>
    </recommendedName>
</protein>
<dbReference type="Gene3D" id="3.60.21.10">
    <property type="match status" value="1"/>
</dbReference>
<dbReference type="OrthoDB" id="630188at2759"/>
<dbReference type="GO" id="GO:0016787">
    <property type="term" value="F:hydrolase activity"/>
    <property type="evidence" value="ECO:0007669"/>
    <property type="project" value="InterPro"/>
</dbReference>
<dbReference type="VEuPathDB" id="AmoebaDB:FDP41_001616"/>
<dbReference type="PANTHER" id="PTHR12905:SF0">
    <property type="entry name" value="CALCINEURIN-LIKE PHOSPHOESTERASE DOMAIN-CONTAINING PROTEIN"/>
    <property type="match status" value="1"/>
</dbReference>
<evidence type="ECO:0000313" key="3">
    <source>
        <dbReference type="Proteomes" id="UP000444721"/>
    </source>
</evidence>
<dbReference type="SUPFAM" id="SSF56300">
    <property type="entry name" value="Metallo-dependent phosphatases"/>
    <property type="match status" value="1"/>
</dbReference>
<evidence type="ECO:0000259" key="1">
    <source>
        <dbReference type="Pfam" id="PF00149"/>
    </source>
</evidence>
<accession>A0A6A5BMN1</accession>
<dbReference type="AlphaFoldDB" id="A0A6A5BMN1"/>
<dbReference type="InterPro" id="IPR004843">
    <property type="entry name" value="Calcineurin-like_PHP"/>
</dbReference>
<organism evidence="2 3">
    <name type="scientific">Naegleria fowleri</name>
    <name type="common">Brain eating amoeba</name>
    <dbReference type="NCBI Taxonomy" id="5763"/>
    <lineage>
        <taxon>Eukaryota</taxon>
        <taxon>Discoba</taxon>
        <taxon>Heterolobosea</taxon>
        <taxon>Tetramitia</taxon>
        <taxon>Eutetramitia</taxon>
        <taxon>Vahlkampfiidae</taxon>
        <taxon>Naegleria</taxon>
    </lineage>
</organism>
<feature type="domain" description="Calcineurin-like phosphoesterase" evidence="1">
    <location>
        <begin position="39"/>
        <end position="244"/>
    </location>
</feature>
<dbReference type="InterPro" id="IPR051693">
    <property type="entry name" value="UPF0046_metallophosphoest"/>
</dbReference>
<keyword evidence="3" id="KW-1185">Reference proteome</keyword>
<reference evidence="2 3" key="1">
    <citation type="journal article" date="2019" name="Sci. Rep.">
        <title>Nanopore sequencing improves the draft genome of the human pathogenic amoeba Naegleria fowleri.</title>
        <authorList>
            <person name="Liechti N."/>
            <person name="Schurch N."/>
            <person name="Bruggmann R."/>
            <person name="Wittwer M."/>
        </authorList>
    </citation>
    <scope>NUCLEOTIDE SEQUENCE [LARGE SCALE GENOMIC DNA]</scope>
    <source>
        <strain evidence="2 3">ATCC 30894</strain>
    </source>
</reference>
<dbReference type="Proteomes" id="UP000444721">
    <property type="component" value="Unassembled WGS sequence"/>
</dbReference>
<dbReference type="OMA" id="IHPLTAD"/>
<sequence>MISYDVEPEWLRHLQTKEPVKIHRNHKSIIHNHVTKLGIRVVVISDTHGFHRHLKFPDKEENKEMILIHCGDMTDDGTEEEMKEFNEWLGEIKHKFSNIFVICGNHETHISKYSKKEIQHNFLTNCTFLQDDCFEIGGLKAYASPWCPNMYSWLCEKFEKHLNQPEKVQSLKNFDGMYYFKNENEIEEMWNKITGDVDILITHTPPKFILDLNEFGSNRGCQKLLERIHNLSKLKVHLFGHIHQINGYEFISRNELERLALQERQENSNDFHRTDVLFVNASNFHMYQPFYFDL</sequence>
<dbReference type="PANTHER" id="PTHR12905">
    <property type="entry name" value="METALLOPHOSPHOESTERASE"/>
    <property type="match status" value="1"/>
</dbReference>
<dbReference type="RefSeq" id="XP_044563986.1">
    <property type="nucleotide sequence ID" value="XM_044704720.1"/>
</dbReference>
<dbReference type="VEuPathDB" id="AmoebaDB:NF0109850"/>
<proteinExistence type="predicted"/>